<dbReference type="InterPro" id="IPR050090">
    <property type="entry name" value="Tyrosine_recombinase_XerCD"/>
</dbReference>
<dbReference type="PROSITE" id="PS51898">
    <property type="entry name" value="TYR_RECOMBINASE"/>
    <property type="match status" value="1"/>
</dbReference>
<gene>
    <name evidence="5" type="ORF">VXC91_35105</name>
</gene>
<proteinExistence type="inferred from homology"/>
<dbReference type="Proteomes" id="UP001333996">
    <property type="component" value="Unassembled WGS sequence"/>
</dbReference>
<name>A0ABU7FV91_9ACTN</name>
<dbReference type="EMBL" id="JAYWVC010000197">
    <property type="protein sequence ID" value="MED7827019.1"/>
    <property type="molecule type" value="Genomic_DNA"/>
</dbReference>
<keyword evidence="6" id="KW-1185">Reference proteome</keyword>
<dbReference type="InterPro" id="IPR011010">
    <property type="entry name" value="DNA_brk_join_enz"/>
</dbReference>
<keyword evidence="3" id="KW-0233">DNA recombination</keyword>
<dbReference type="PANTHER" id="PTHR30349:SF41">
    <property type="entry name" value="INTEGRASE_RECOMBINASE PROTEIN MJ0367-RELATED"/>
    <property type="match status" value="1"/>
</dbReference>
<evidence type="ECO:0000313" key="6">
    <source>
        <dbReference type="Proteomes" id="UP001333996"/>
    </source>
</evidence>
<comment type="caution">
    <text evidence="5">The sequence shown here is derived from an EMBL/GenBank/DDBJ whole genome shotgun (WGS) entry which is preliminary data.</text>
</comment>
<dbReference type="Pfam" id="PF00589">
    <property type="entry name" value="Phage_integrase"/>
    <property type="match status" value="1"/>
</dbReference>
<dbReference type="Gene3D" id="1.10.443.10">
    <property type="entry name" value="Intergrase catalytic core"/>
    <property type="match status" value="1"/>
</dbReference>
<reference evidence="5" key="1">
    <citation type="submission" date="2024-01" db="EMBL/GenBank/DDBJ databases">
        <title>First draft genome sequence data of TA4-1, the type strain of Gram-positive actinobacterium Streptomyces chiangmaiensis.</title>
        <authorList>
            <person name="Yasawong M."/>
            <person name="Nantapong N."/>
        </authorList>
    </citation>
    <scope>NUCLEOTIDE SEQUENCE</scope>
    <source>
        <strain evidence="5">TA4-1</strain>
    </source>
</reference>
<evidence type="ECO:0000256" key="2">
    <source>
        <dbReference type="ARBA" id="ARBA00023125"/>
    </source>
</evidence>
<evidence type="ECO:0000256" key="1">
    <source>
        <dbReference type="ARBA" id="ARBA00008857"/>
    </source>
</evidence>
<dbReference type="PANTHER" id="PTHR30349">
    <property type="entry name" value="PHAGE INTEGRASE-RELATED"/>
    <property type="match status" value="1"/>
</dbReference>
<comment type="similarity">
    <text evidence="1">Belongs to the 'phage' integrase family.</text>
</comment>
<dbReference type="InterPro" id="IPR002104">
    <property type="entry name" value="Integrase_catalytic"/>
</dbReference>
<organism evidence="5 6">
    <name type="scientific">Streptomyces chiangmaiensis</name>
    <dbReference type="NCBI Taxonomy" id="766497"/>
    <lineage>
        <taxon>Bacteria</taxon>
        <taxon>Bacillati</taxon>
        <taxon>Actinomycetota</taxon>
        <taxon>Actinomycetes</taxon>
        <taxon>Kitasatosporales</taxon>
        <taxon>Streptomycetaceae</taxon>
        <taxon>Streptomyces</taxon>
    </lineage>
</organism>
<protein>
    <submittedName>
        <fullName evidence="5">Tyrosine-type recombinase/integrase</fullName>
    </submittedName>
</protein>
<evidence type="ECO:0000256" key="3">
    <source>
        <dbReference type="ARBA" id="ARBA00023172"/>
    </source>
</evidence>
<keyword evidence="2" id="KW-0238">DNA-binding</keyword>
<dbReference type="RefSeq" id="WP_329511407.1">
    <property type="nucleotide sequence ID" value="NZ_BAAAYZ010000082.1"/>
</dbReference>
<evidence type="ECO:0000313" key="5">
    <source>
        <dbReference type="EMBL" id="MED7827019.1"/>
    </source>
</evidence>
<feature type="domain" description="Tyr recombinase" evidence="4">
    <location>
        <begin position="100"/>
        <end position="298"/>
    </location>
</feature>
<accession>A0ABU7FV91</accession>
<dbReference type="SUPFAM" id="SSF56349">
    <property type="entry name" value="DNA breaking-rejoining enzymes"/>
    <property type="match status" value="1"/>
</dbReference>
<sequence length="308" mass="34986">MSELHRWLQAYLAVRRAMGFKMERHEKLLTQFADYLAEHRVSTLTIEHALAWATSPSSADPRWWAARLSMVRGFAVHLHALDPAHQVPPSGLIRHGSRRTVPHIYTSYEIGSLIRAAGQLSFPLRAGTYQTLIRLLACTGMRVGEAIRLDREDLDDKLGVLTVRGTKFGKSRQLPLHPTAAAGLEEYLRLRGRLLPQPHTSALLLSTRGSRLRYERVWDTFHRILGQAELTPRSPTSPPRIHDLRHTFAVTTLLDWYRDGVDVQAMLPRLATYLGHADPKHTYWYLSAAPELLALAADRLDSHQKDPR</sequence>
<dbReference type="InterPro" id="IPR013762">
    <property type="entry name" value="Integrase-like_cat_sf"/>
</dbReference>
<evidence type="ECO:0000259" key="4">
    <source>
        <dbReference type="PROSITE" id="PS51898"/>
    </source>
</evidence>